<dbReference type="InterPro" id="IPR010432">
    <property type="entry name" value="RDD"/>
</dbReference>
<accession>A0A0G3GS45</accession>
<evidence type="ECO:0000256" key="4">
    <source>
        <dbReference type="ARBA" id="ARBA00023136"/>
    </source>
</evidence>
<dbReference type="Pfam" id="PF06271">
    <property type="entry name" value="RDD"/>
    <property type="match status" value="1"/>
</dbReference>
<dbReference type="OrthoDB" id="4412561at2"/>
<keyword evidence="4 5" id="KW-0472">Membrane</keyword>
<reference evidence="7 8" key="1">
    <citation type="submission" date="2015-05" db="EMBL/GenBank/DDBJ databases">
        <title>Complete genome sequence of Corynebacterium epidermidicanis DSM 45586, isolated from the skin of a dog suffering from pruritus.</title>
        <authorList>
            <person name="Ruckert C."/>
            <person name="Albersmeier A."/>
            <person name="Winkler A."/>
            <person name="Tauch A."/>
        </authorList>
    </citation>
    <scope>NUCLEOTIDE SEQUENCE [LARGE SCALE GENOMIC DNA]</scope>
    <source>
        <strain evidence="7 8">DSM 45586</strain>
    </source>
</reference>
<dbReference type="EMBL" id="CP011541">
    <property type="protein sequence ID" value="AKK04021.1"/>
    <property type="molecule type" value="Genomic_DNA"/>
</dbReference>
<comment type="subcellular location">
    <subcellularLocation>
        <location evidence="1">Membrane</location>
        <topology evidence="1">Multi-pass membrane protein</topology>
    </subcellularLocation>
</comment>
<feature type="transmembrane region" description="Helical" evidence="5">
    <location>
        <begin position="150"/>
        <end position="171"/>
    </location>
</feature>
<dbReference type="Proteomes" id="UP000035368">
    <property type="component" value="Chromosome"/>
</dbReference>
<dbReference type="AlphaFoldDB" id="A0A0G3GS45"/>
<dbReference type="KEGG" id="cei:CEPID_10960"/>
<evidence type="ECO:0000313" key="8">
    <source>
        <dbReference type="Proteomes" id="UP000035368"/>
    </source>
</evidence>
<gene>
    <name evidence="7" type="ORF">CEPID_10960</name>
</gene>
<keyword evidence="3 5" id="KW-1133">Transmembrane helix</keyword>
<dbReference type="GO" id="GO:0016020">
    <property type="term" value="C:membrane"/>
    <property type="evidence" value="ECO:0007669"/>
    <property type="project" value="UniProtKB-SubCell"/>
</dbReference>
<proteinExistence type="predicted"/>
<feature type="transmembrane region" description="Helical" evidence="5">
    <location>
        <begin position="67"/>
        <end position="90"/>
    </location>
</feature>
<feature type="domain" description="RDD" evidence="6">
    <location>
        <begin position="61"/>
        <end position="170"/>
    </location>
</feature>
<sequence length="196" mass="20993">MSSPQPQRPAHAEPRPVHKVGRKLRSELNDALQPPIQYGEMETYQAFLPGRNTGLRSVDNAPVVRRIGALAIDLAIYLGSMLTIIVAFSIALGQPWLLALILALPLGFFLSQSVFDATGGTIGKRTMGLRVVGPAHTPVDFGQAAKRNAWLLLPLIPVAGPVAAVGVGLWFSGVAKADAFGVAPHDRHARTRVVQR</sequence>
<dbReference type="STRING" id="1050174.CEPID_10960"/>
<dbReference type="PATRIC" id="fig|1050174.4.peg.2208"/>
<dbReference type="RefSeq" id="WP_047240929.1">
    <property type="nucleotide sequence ID" value="NZ_CP011541.1"/>
</dbReference>
<protein>
    <recommendedName>
        <fullName evidence="6">RDD domain-containing protein</fullName>
    </recommendedName>
</protein>
<evidence type="ECO:0000259" key="6">
    <source>
        <dbReference type="Pfam" id="PF06271"/>
    </source>
</evidence>
<name>A0A0G3GS45_9CORY</name>
<keyword evidence="2 5" id="KW-0812">Transmembrane</keyword>
<evidence type="ECO:0000313" key="7">
    <source>
        <dbReference type="EMBL" id="AKK04021.1"/>
    </source>
</evidence>
<keyword evidence="8" id="KW-1185">Reference proteome</keyword>
<organism evidence="7 8">
    <name type="scientific">Corynebacterium epidermidicanis</name>
    <dbReference type="NCBI Taxonomy" id="1050174"/>
    <lineage>
        <taxon>Bacteria</taxon>
        <taxon>Bacillati</taxon>
        <taxon>Actinomycetota</taxon>
        <taxon>Actinomycetes</taxon>
        <taxon>Mycobacteriales</taxon>
        <taxon>Corynebacteriaceae</taxon>
        <taxon>Corynebacterium</taxon>
    </lineage>
</organism>
<evidence type="ECO:0000256" key="3">
    <source>
        <dbReference type="ARBA" id="ARBA00022989"/>
    </source>
</evidence>
<evidence type="ECO:0000256" key="5">
    <source>
        <dbReference type="SAM" id="Phobius"/>
    </source>
</evidence>
<evidence type="ECO:0000256" key="1">
    <source>
        <dbReference type="ARBA" id="ARBA00004141"/>
    </source>
</evidence>
<evidence type="ECO:0000256" key="2">
    <source>
        <dbReference type="ARBA" id="ARBA00022692"/>
    </source>
</evidence>
<feature type="transmembrane region" description="Helical" evidence="5">
    <location>
        <begin position="96"/>
        <end position="115"/>
    </location>
</feature>